<dbReference type="Proteomes" id="UP000678393">
    <property type="component" value="Unassembled WGS sequence"/>
</dbReference>
<evidence type="ECO:0000259" key="2">
    <source>
        <dbReference type="PROSITE" id="PS51340"/>
    </source>
</evidence>
<keyword evidence="4" id="KW-1185">Reference proteome</keyword>
<dbReference type="OrthoDB" id="17255at2759"/>
<dbReference type="InterPro" id="IPR011037">
    <property type="entry name" value="Pyrv_Knase-like_insert_dom_sf"/>
</dbReference>
<dbReference type="Pfam" id="PF03476">
    <property type="entry name" value="MOSC_N"/>
    <property type="match status" value="1"/>
</dbReference>
<evidence type="ECO:0000313" key="4">
    <source>
        <dbReference type="Proteomes" id="UP000678393"/>
    </source>
</evidence>
<evidence type="ECO:0000313" key="3">
    <source>
        <dbReference type="EMBL" id="CAG5132591.1"/>
    </source>
</evidence>
<dbReference type="InterPro" id="IPR005302">
    <property type="entry name" value="MoCF_Sase_C"/>
</dbReference>
<gene>
    <name evidence="3" type="ORF">CUNI_LOCUS18149</name>
</gene>
<reference evidence="3" key="1">
    <citation type="submission" date="2021-04" db="EMBL/GenBank/DDBJ databases">
        <authorList>
            <consortium name="Molecular Ecology Group"/>
        </authorList>
    </citation>
    <scope>NUCLEOTIDE SEQUENCE</scope>
</reference>
<dbReference type="Pfam" id="PF03473">
    <property type="entry name" value="MOSC"/>
    <property type="match status" value="1"/>
</dbReference>
<dbReference type="InterPro" id="IPR005303">
    <property type="entry name" value="MOCOS_middle"/>
</dbReference>
<comment type="caution">
    <text evidence="3">The sequence shown here is derived from an EMBL/GenBank/DDBJ whole genome shotgun (WGS) entry which is preliminary data.</text>
</comment>
<dbReference type="EMBL" id="CAJHNH020005501">
    <property type="protein sequence ID" value="CAG5132591.1"/>
    <property type="molecule type" value="Genomic_DNA"/>
</dbReference>
<keyword evidence="1" id="KW-0472">Membrane</keyword>
<dbReference type="PANTHER" id="PTHR14237:SF19">
    <property type="entry name" value="MITOCHONDRIAL AMIDOXIME REDUCING COMPONENT 1"/>
    <property type="match status" value="1"/>
</dbReference>
<keyword evidence="1" id="KW-0812">Transmembrane</keyword>
<dbReference type="GO" id="GO:0030170">
    <property type="term" value="F:pyridoxal phosphate binding"/>
    <property type="evidence" value="ECO:0007669"/>
    <property type="project" value="InterPro"/>
</dbReference>
<protein>
    <recommendedName>
        <fullName evidence="2">MOSC domain-containing protein</fullName>
    </recommendedName>
</protein>
<accession>A0A8S4A2A1</accession>
<keyword evidence="1" id="KW-1133">Transmembrane helix</keyword>
<organism evidence="3 4">
    <name type="scientific">Candidula unifasciata</name>
    <dbReference type="NCBI Taxonomy" id="100452"/>
    <lineage>
        <taxon>Eukaryota</taxon>
        <taxon>Metazoa</taxon>
        <taxon>Spiralia</taxon>
        <taxon>Lophotrochozoa</taxon>
        <taxon>Mollusca</taxon>
        <taxon>Gastropoda</taxon>
        <taxon>Heterobranchia</taxon>
        <taxon>Euthyneura</taxon>
        <taxon>Panpulmonata</taxon>
        <taxon>Eupulmonata</taxon>
        <taxon>Stylommatophora</taxon>
        <taxon>Helicina</taxon>
        <taxon>Helicoidea</taxon>
        <taxon>Geomitridae</taxon>
        <taxon>Candidula</taxon>
    </lineage>
</organism>
<dbReference type="AlphaFoldDB" id="A0A8S4A2A1"/>
<dbReference type="SUPFAM" id="SSF141673">
    <property type="entry name" value="MOSC N-terminal domain-like"/>
    <property type="match status" value="1"/>
</dbReference>
<feature type="transmembrane region" description="Helical" evidence="1">
    <location>
        <begin position="12"/>
        <end position="33"/>
    </location>
</feature>
<name>A0A8S4A2A1_9EUPU</name>
<proteinExistence type="predicted"/>
<dbReference type="GO" id="GO:0030151">
    <property type="term" value="F:molybdenum ion binding"/>
    <property type="evidence" value="ECO:0007669"/>
    <property type="project" value="InterPro"/>
</dbReference>
<dbReference type="PROSITE" id="PS51340">
    <property type="entry name" value="MOSC"/>
    <property type="match status" value="1"/>
</dbReference>
<dbReference type="SUPFAM" id="SSF50800">
    <property type="entry name" value="PK beta-barrel domain-like"/>
    <property type="match status" value="1"/>
</dbReference>
<dbReference type="GO" id="GO:0003824">
    <property type="term" value="F:catalytic activity"/>
    <property type="evidence" value="ECO:0007669"/>
    <property type="project" value="InterPro"/>
</dbReference>
<dbReference type="PANTHER" id="PTHR14237">
    <property type="entry name" value="MOLYBDOPTERIN COFACTOR SULFURASE MOSC"/>
    <property type="match status" value="1"/>
</dbReference>
<evidence type="ECO:0000256" key="1">
    <source>
        <dbReference type="SAM" id="Phobius"/>
    </source>
</evidence>
<feature type="domain" description="MOSC" evidence="2">
    <location>
        <begin position="173"/>
        <end position="325"/>
    </location>
</feature>
<sequence>MLQLLSDVDGTSAQLMSAVVFGAFAKLVGMAMVRRSHKSRFQQVGTVAHLYIYPVKSCGVLETPDAECTAVGLQSDGLTDRHWMVLDEHDRVISMDTEPTLTLIKPFSFNGNIRLQAPGMPSLDLPQKLDVNHSVIFYKKYYEQTIPVAHCGQEAENWITKFLKKPAKLVFSCPELGLRDVYSRLRQWDNTSRQGDVSVFAYLTSYMVITTESLRHINSQLATPVSPVNFRPNIVVENSIPFDEDCWKEMRIGDQSLFHSVEPCRRCVVTTVDPNTGEYNKEKQPLALLKSFRCRSPYGTAPIFGLYVSNDIPGHIKVGDSVYVMKD</sequence>